<dbReference type="Proteomes" id="UP001071230">
    <property type="component" value="Unassembled WGS sequence"/>
</dbReference>
<reference evidence="2" key="1">
    <citation type="submission" date="2014-11" db="EMBL/GenBank/DDBJ databases">
        <authorList>
            <person name="Hornung B.V."/>
        </authorList>
    </citation>
    <scope>NUCLEOTIDE SEQUENCE</scope>
    <source>
        <strain evidence="2">INE</strain>
    </source>
</reference>
<dbReference type="KEGG" id="aacx:DEACI_2633"/>
<keyword evidence="3" id="KW-1185">Reference proteome</keyword>
<sequence length="72" mass="8209">MICGPWRLTSSPVETRGFLSLPKDLRWPYKWPLYCHRQAAALLLIALTQEFDPVFGPEIALINEELPSRAPS</sequence>
<organism evidence="1">
    <name type="scientific">Acididesulfobacillus acetoxydans</name>
    <dbReference type="NCBI Taxonomy" id="1561005"/>
    <lineage>
        <taxon>Bacteria</taxon>
        <taxon>Bacillati</taxon>
        <taxon>Bacillota</taxon>
        <taxon>Clostridia</taxon>
        <taxon>Eubacteriales</taxon>
        <taxon>Peptococcaceae</taxon>
        <taxon>Acididesulfobacillus</taxon>
    </lineage>
</organism>
<evidence type="ECO:0000313" key="2">
    <source>
        <dbReference type="EMBL" id="CEJ08194.1"/>
    </source>
</evidence>
<accession>A0A8S0WGK4</accession>
<protein>
    <submittedName>
        <fullName evidence="1">Uncharacterized protein</fullName>
    </submittedName>
</protein>
<reference evidence="1" key="2">
    <citation type="submission" date="2020-01" db="EMBL/GenBank/DDBJ databases">
        <authorList>
            <person name="Hornung B."/>
        </authorList>
    </citation>
    <scope>NUCLEOTIDE SEQUENCE</scope>
    <source>
        <strain evidence="1">PacBioINE</strain>
    </source>
</reference>
<evidence type="ECO:0000313" key="1">
    <source>
        <dbReference type="EMBL" id="CAA7601962.1"/>
    </source>
</evidence>
<dbReference type="EMBL" id="LR746496">
    <property type="protein sequence ID" value="CAA7601962.1"/>
    <property type="molecule type" value="Genomic_DNA"/>
</dbReference>
<name>A0A8S0WGK4_9FIRM</name>
<gene>
    <name evidence="1" type="ORF">DEACI_2633</name>
    <name evidence="2" type="ORF">DEACI_2669</name>
</gene>
<dbReference type="EMBL" id="CDGJ01000078">
    <property type="protein sequence ID" value="CEJ08194.1"/>
    <property type="molecule type" value="Genomic_DNA"/>
</dbReference>
<dbReference type="Proteomes" id="UP000836597">
    <property type="component" value="Chromosome"/>
</dbReference>
<evidence type="ECO:0000313" key="3">
    <source>
        <dbReference type="Proteomes" id="UP001071230"/>
    </source>
</evidence>
<proteinExistence type="predicted"/>
<dbReference type="AlphaFoldDB" id="A0A8S0WGK4"/>